<organism evidence="2 3">
    <name type="scientific">Tenacibaculum maritimum NCIMB 2154</name>
    <dbReference type="NCBI Taxonomy" id="1349785"/>
    <lineage>
        <taxon>Bacteria</taxon>
        <taxon>Pseudomonadati</taxon>
        <taxon>Bacteroidota</taxon>
        <taxon>Flavobacteriia</taxon>
        <taxon>Flavobacteriales</taxon>
        <taxon>Flavobacteriaceae</taxon>
        <taxon>Tenacibaculum</taxon>
    </lineage>
</organism>
<dbReference type="OrthoDB" id="1149257at2"/>
<evidence type="ECO:0000313" key="2">
    <source>
        <dbReference type="EMBL" id="SFZ84429.1"/>
    </source>
</evidence>
<gene>
    <name evidence="2" type="ORF">MARIT_2745</name>
</gene>
<dbReference type="EMBL" id="LT634361">
    <property type="protein sequence ID" value="SFZ84429.1"/>
    <property type="molecule type" value="Genomic_DNA"/>
</dbReference>
<evidence type="ECO:0000259" key="1">
    <source>
        <dbReference type="Pfam" id="PF15572"/>
    </source>
</evidence>
<dbReference type="GeneID" id="47724201"/>
<sequence>MKLLEYKEETINRGYILRCKGVHPYEEIVDFLICESTNIDIESYMLIVSSGYKAGLKYSQLPKESIPNGVRMGLSTNWLIENWSKWGYFDCKIEDVYLLENTVPS</sequence>
<evidence type="ECO:0000313" key="3">
    <source>
        <dbReference type="Proteomes" id="UP000231564"/>
    </source>
</evidence>
<proteinExistence type="predicted"/>
<dbReference type="AlphaFoldDB" id="A0A2H1ECW4"/>
<accession>A0A2H1ECW4</accession>
<dbReference type="InterPro" id="IPR029077">
    <property type="entry name" value="Imm45"/>
</dbReference>
<protein>
    <recommendedName>
        <fullName evidence="1">Immunity protein 45 domain-containing protein</fullName>
    </recommendedName>
</protein>
<dbReference type="KEGG" id="tmar:MARIT_2745"/>
<keyword evidence="3" id="KW-1185">Reference proteome</keyword>
<dbReference type="Proteomes" id="UP000231564">
    <property type="component" value="Chromosome MARIT"/>
</dbReference>
<dbReference type="RefSeq" id="WP_024742607.1">
    <property type="nucleotide sequence ID" value="NZ_BAUG01000146.1"/>
</dbReference>
<reference evidence="2 3" key="1">
    <citation type="submission" date="2016-11" db="EMBL/GenBank/DDBJ databases">
        <authorList>
            <person name="Jaros S."/>
            <person name="Januszkiewicz K."/>
            <person name="Wedrychowicz H."/>
        </authorList>
    </citation>
    <scope>NUCLEOTIDE SEQUENCE [LARGE SCALE GENOMIC DNA]</scope>
    <source>
        <strain evidence="2">NCIMB 2154T</strain>
    </source>
</reference>
<dbReference type="Pfam" id="PF15572">
    <property type="entry name" value="Imm45"/>
    <property type="match status" value="1"/>
</dbReference>
<name>A0A2H1ECW4_9FLAO</name>
<feature type="domain" description="Immunity protein 45" evidence="1">
    <location>
        <begin position="4"/>
        <end position="97"/>
    </location>
</feature>